<comment type="subcellular location">
    <subcellularLocation>
        <location evidence="1">Cell membrane</location>
        <topology evidence="1">Multi-pass membrane protein</topology>
    </subcellularLocation>
</comment>
<dbReference type="PANTHER" id="PTHR34584">
    <property type="entry name" value="NA(+)/H(+) ANTIPORTER SUBUNIT E1"/>
    <property type="match status" value="1"/>
</dbReference>
<evidence type="ECO:0000256" key="2">
    <source>
        <dbReference type="ARBA" id="ARBA00006228"/>
    </source>
</evidence>
<comment type="caution">
    <text evidence="9">The sequence shown here is derived from an EMBL/GenBank/DDBJ whole genome shotgun (WGS) entry which is preliminary data.</text>
</comment>
<keyword evidence="3" id="KW-0813">Transport</keyword>
<sequence length="161" mass="18081">MLVEILLTLVLALVWVGLTGELTLATFVVGLLLGVIIINLFGKRTLRVLNLNIRHIFPLIQLFFIFLFELLMANLTVLAKVFSPKLNIKPGIIKVPVEVEGPFWITALANMITLTPGTLTVEVSPDNKYFYVHCLNIDNEDSIVSDIKGTFEKKIQEVYKP</sequence>
<evidence type="ECO:0000313" key="10">
    <source>
        <dbReference type="Proteomes" id="UP000824124"/>
    </source>
</evidence>
<comment type="similarity">
    <text evidence="2">Belongs to the CPA3 antiporters (TC 2.A.63) subunit E family.</text>
</comment>
<evidence type="ECO:0000256" key="3">
    <source>
        <dbReference type="ARBA" id="ARBA00022449"/>
    </source>
</evidence>
<accession>A0A9D1HIX0</accession>
<feature type="transmembrane region" description="Helical" evidence="8">
    <location>
        <begin position="12"/>
        <end position="41"/>
    </location>
</feature>
<dbReference type="GO" id="GO:0005886">
    <property type="term" value="C:plasma membrane"/>
    <property type="evidence" value="ECO:0007669"/>
    <property type="project" value="UniProtKB-SubCell"/>
</dbReference>
<feature type="transmembrane region" description="Helical" evidence="8">
    <location>
        <begin position="62"/>
        <end position="82"/>
    </location>
</feature>
<dbReference type="PIRSF" id="PIRSF019239">
    <property type="entry name" value="MrpE"/>
    <property type="match status" value="1"/>
</dbReference>
<keyword evidence="3" id="KW-0050">Antiport</keyword>
<keyword evidence="4" id="KW-1003">Cell membrane</keyword>
<dbReference type="Proteomes" id="UP000824124">
    <property type="component" value="Unassembled WGS sequence"/>
</dbReference>
<keyword evidence="7 8" id="KW-0472">Membrane</keyword>
<dbReference type="Pfam" id="PF01899">
    <property type="entry name" value="MNHE"/>
    <property type="match status" value="1"/>
</dbReference>
<dbReference type="GO" id="GO:0015297">
    <property type="term" value="F:antiporter activity"/>
    <property type="evidence" value="ECO:0007669"/>
    <property type="project" value="UniProtKB-KW"/>
</dbReference>
<evidence type="ECO:0000256" key="8">
    <source>
        <dbReference type="SAM" id="Phobius"/>
    </source>
</evidence>
<evidence type="ECO:0000313" key="9">
    <source>
        <dbReference type="EMBL" id="HIU09942.1"/>
    </source>
</evidence>
<dbReference type="GO" id="GO:0008324">
    <property type="term" value="F:monoatomic cation transmembrane transporter activity"/>
    <property type="evidence" value="ECO:0007669"/>
    <property type="project" value="InterPro"/>
</dbReference>
<dbReference type="AlphaFoldDB" id="A0A9D1HIX0"/>
<organism evidence="9 10">
    <name type="scientific">Candidatus Avidehalobacter gallistercoris</name>
    <dbReference type="NCBI Taxonomy" id="2840694"/>
    <lineage>
        <taxon>Bacteria</taxon>
        <taxon>Bacillati</taxon>
        <taxon>Bacillota</taxon>
        <taxon>Clostridia</taxon>
        <taxon>Eubacteriales</taxon>
        <taxon>Peptococcaceae</taxon>
        <taxon>Peptococcaceae incertae sedis</taxon>
        <taxon>Candidatus Avidehalobacter</taxon>
    </lineage>
</organism>
<evidence type="ECO:0000256" key="7">
    <source>
        <dbReference type="ARBA" id="ARBA00023136"/>
    </source>
</evidence>
<evidence type="ECO:0000256" key="1">
    <source>
        <dbReference type="ARBA" id="ARBA00004651"/>
    </source>
</evidence>
<evidence type="ECO:0000256" key="4">
    <source>
        <dbReference type="ARBA" id="ARBA00022475"/>
    </source>
</evidence>
<proteinExistence type="inferred from homology"/>
<gene>
    <name evidence="9" type="ORF">IAB00_01610</name>
</gene>
<reference evidence="9" key="2">
    <citation type="journal article" date="2021" name="PeerJ">
        <title>Extensive microbial diversity within the chicken gut microbiome revealed by metagenomics and culture.</title>
        <authorList>
            <person name="Gilroy R."/>
            <person name="Ravi A."/>
            <person name="Getino M."/>
            <person name="Pursley I."/>
            <person name="Horton D.L."/>
            <person name="Alikhan N.F."/>
            <person name="Baker D."/>
            <person name="Gharbi K."/>
            <person name="Hall N."/>
            <person name="Watson M."/>
            <person name="Adriaenssens E.M."/>
            <person name="Foster-Nyarko E."/>
            <person name="Jarju S."/>
            <person name="Secka A."/>
            <person name="Antonio M."/>
            <person name="Oren A."/>
            <person name="Chaudhuri R.R."/>
            <person name="La Ragione R."/>
            <person name="Hildebrand F."/>
            <person name="Pallen M.J."/>
        </authorList>
    </citation>
    <scope>NUCLEOTIDE SEQUENCE</scope>
    <source>
        <strain evidence="9">2830</strain>
    </source>
</reference>
<keyword evidence="5 8" id="KW-0812">Transmembrane</keyword>
<dbReference type="EMBL" id="DVMH01000011">
    <property type="protein sequence ID" value="HIU09942.1"/>
    <property type="molecule type" value="Genomic_DNA"/>
</dbReference>
<keyword evidence="6 8" id="KW-1133">Transmembrane helix</keyword>
<dbReference type="InterPro" id="IPR002758">
    <property type="entry name" value="Cation_antiport_E"/>
</dbReference>
<protein>
    <submittedName>
        <fullName evidence="9">Na+/H+ antiporter subunit E</fullName>
    </submittedName>
</protein>
<name>A0A9D1HIX0_9FIRM</name>
<reference evidence="9" key="1">
    <citation type="submission" date="2020-10" db="EMBL/GenBank/DDBJ databases">
        <authorList>
            <person name="Gilroy R."/>
        </authorList>
    </citation>
    <scope>NUCLEOTIDE SEQUENCE</scope>
    <source>
        <strain evidence="9">2830</strain>
    </source>
</reference>
<evidence type="ECO:0000256" key="5">
    <source>
        <dbReference type="ARBA" id="ARBA00022692"/>
    </source>
</evidence>
<dbReference type="PANTHER" id="PTHR34584:SF1">
    <property type="entry name" value="NA(+)_H(+) ANTIPORTER SUBUNIT E1"/>
    <property type="match status" value="1"/>
</dbReference>
<evidence type="ECO:0000256" key="6">
    <source>
        <dbReference type="ARBA" id="ARBA00022989"/>
    </source>
</evidence>